<evidence type="ECO:0008006" key="5">
    <source>
        <dbReference type="Google" id="ProtNLM"/>
    </source>
</evidence>
<feature type="compositionally biased region" description="Pro residues" evidence="1">
    <location>
        <begin position="59"/>
        <end position="69"/>
    </location>
</feature>
<feature type="region of interest" description="Disordered" evidence="1">
    <location>
        <begin position="28"/>
        <end position="71"/>
    </location>
</feature>
<protein>
    <recommendedName>
        <fullName evidence="5">Neutral/alkaline non-lysosomal ceramidase N-terminal domain-containing protein</fullName>
    </recommendedName>
</protein>
<gene>
    <name evidence="3" type="ORF">NQT62_08370</name>
</gene>
<dbReference type="EMBL" id="JANIGO010000002">
    <property type="protein sequence ID" value="MCQ8896444.1"/>
    <property type="molecule type" value="Genomic_DNA"/>
</dbReference>
<dbReference type="PROSITE" id="PS51257">
    <property type="entry name" value="PROKAR_LIPOPROTEIN"/>
    <property type="match status" value="1"/>
</dbReference>
<evidence type="ECO:0000313" key="3">
    <source>
        <dbReference type="EMBL" id="MCQ8896444.1"/>
    </source>
</evidence>
<comment type="caution">
    <text evidence="3">The sequence shown here is derived from an EMBL/GenBank/DDBJ whole genome shotgun (WGS) entry which is preliminary data.</text>
</comment>
<dbReference type="RefSeq" id="WP_256764217.1">
    <property type="nucleotide sequence ID" value="NZ_JANIGO010000002.1"/>
</dbReference>
<keyword evidence="4" id="KW-1185">Reference proteome</keyword>
<keyword evidence="2" id="KW-0732">Signal</keyword>
<feature type="signal peptide" evidence="2">
    <location>
        <begin position="1"/>
        <end position="29"/>
    </location>
</feature>
<feature type="chain" id="PRO_5045329885" description="Neutral/alkaline non-lysosomal ceramidase N-terminal domain-containing protein" evidence="2">
    <location>
        <begin position="30"/>
        <end position="540"/>
    </location>
</feature>
<evidence type="ECO:0000256" key="1">
    <source>
        <dbReference type="SAM" id="MobiDB-lite"/>
    </source>
</evidence>
<dbReference type="Proteomes" id="UP001204142">
    <property type="component" value="Unassembled WGS sequence"/>
</dbReference>
<accession>A0ABT1WGD4</accession>
<name>A0ABT1WGD4_9BURK</name>
<evidence type="ECO:0000256" key="2">
    <source>
        <dbReference type="SAM" id="SignalP"/>
    </source>
</evidence>
<feature type="compositionally biased region" description="Gly residues" evidence="1">
    <location>
        <begin position="46"/>
        <end position="55"/>
    </location>
</feature>
<evidence type="ECO:0000313" key="4">
    <source>
        <dbReference type="Proteomes" id="UP001204142"/>
    </source>
</evidence>
<organism evidence="3 4">
    <name type="scientific">Limnobacter humi</name>
    <dbReference type="NCBI Taxonomy" id="1778671"/>
    <lineage>
        <taxon>Bacteria</taxon>
        <taxon>Pseudomonadati</taxon>
        <taxon>Pseudomonadota</taxon>
        <taxon>Betaproteobacteria</taxon>
        <taxon>Burkholderiales</taxon>
        <taxon>Burkholderiaceae</taxon>
        <taxon>Limnobacter</taxon>
    </lineage>
</organism>
<reference evidence="3 4" key="1">
    <citation type="submission" date="2022-07" db="EMBL/GenBank/DDBJ databases">
        <authorList>
            <person name="Xamxidin M."/>
            <person name="Wu M."/>
        </authorList>
    </citation>
    <scope>NUCLEOTIDE SEQUENCE [LARGE SCALE GENOMIC DNA]</scope>
    <source>
        <strain evidence="3 4">NBRC 111650</strain>
    </source>
</reference>
<proteinExistence type="predicted"/>
<sequence>MKNMARVVYAGMLCTLLGGCLGSGGGALSDPTAGVPTSPNETGSGNEPGGTGGVGNPPDIDPPPTPPGAPVFSYRAAASRVAIDPTPAQLNGVPDPASPVGHIQKFNLGGYGGFGFNGPETLFHFNIGGPPAEGIGDGTFLRLFLLESNTQPVTRLVFVTMDAIGAGNVIQNQMKASISAAIDVPPENILFAQTHSHSSADLQGLWGGVPDSWLNCSKPDSATACDPALQPGLYQLAAKAAKDAAARLEPVNVEFAQSALEGDERLNNFRRCDPSDTQVPDPFMTVLIAKNAQNKVVGGVLNYGAHPTVLGSSNRRVHTDWVGGALRTLDKELGGSFLFYNGAMADASPRAPDGADQYERARQLGVKMAQTAMRLLSTQKKDLTGGMAVNHATAYLPVNNPLFVGAGVLRSFNRYYNFTPLGEVAAANVPQYNQLPQAAVYAVTTVSRIRLGQGEGQSLEVVTIPGEASRGFSDVLRARSTTPMMLLGLTHNSFGYILTETEFGNGVLACQDAYEETVSLGPLTTPALNLQAYQPLFAGN</sequence>